<dbReference type="CDD" id="cd01942">
    <property type="entry name" value="ribokinase_group_A"/>
    <property type="match status" value="1"/>
</dbReference>
<dbReference type="SUPFAM" id="SSF53613">
    <property type="entry name" value="Ribokinase-like"/>
    <property type="match status" value="1"/>
</dbReference>
<evidence type="ECO:0000256" key="2">
    <source>
        <dbReference type="ARBA" id="ARBA00022777"/>
    </source>
</evidence>
<dbReference type="EMBL" id="MHCH01000016">
    <property type="protein sequence ID" value="OGY17711.1"/>
    <property type="molecule type" value="Genomic_DNA"/>
</dbReference>
<evidence type="ECO:0000259" key="3">
    <source>
        <dbReference type="Pfam" id="PF00294"/>
    </source>
</evidence>
<evidence type="ECO:0000313" key="4">
    <source>
        <dbReference type="EMBL" id="OGY17711.1"/>
    </source>
</evidence>
<dbReference type="Proteomes" id="UP000177324">
    <property type="component" value="Unassembled WGS sequence"/>
</dbReference>
<dbReference type="Gene3D" id="3.40.1190.20">
    <property type="match status" value="1"/>
</dbReference>
<dbReference type="PANTHER" id="PTHR10584:SF166">
    <property type="entry name" value="RIBOKINASE"/>
    <property type="match status" value="1"/>
</dbReference>
<evidence type="ECO:0000256" key="1">
    <source>
        <dbReference type="ARBA" id="ARBA00022679"/>
    </source>
</evidence>
<dbReference type="AlphaFoldDB" id="A0A1G1VQN7"/>
<reference evidence="4 5" key="1">
    <citation type="journal article" date="2016" name="Nat. Commun.">
        <title>Thousands of microbial genomes shed light on interconnected biogeochemical processes in an aquifer system.</title>
        <authorList>
            <person name="Anantharaman K."/>
            <person name="Brown C.T."/>
            <person name="Hug L.A."/>
            <person name="Sharon I."/>
            <person name="Castelle C.J."/>
            <person name="Probst A.J."/>
            <person name="Thomas B.C."/>
            <person name="Singh A."/>
            <person name="Wilkins M.J."/>
            <person name="Karaoz U."/>
            <person name="Brodie E.L."/>
            <person name="Williams K.H."/>
            <person name="Hubbard S.S."/>
            <person name="Banfield J.F."/>
        </authorList>
    </citation>
    <scope>NUCLEOTIDE SEQUENCE [LARGE SCALE GENOMIC DNA]</scope>
</reference>
<keyword evidence="1" id="KW-0808">Transferase</keyword>
<protein>
    <recommendedName>
        <fullName evidence="3">Carbohydrate kinase PfkB domain-containing protein</fullName>
    </recommendedName>
</protein>
<dbReference type="PROSITE" id="PS00583">
    <property type="entry name" value="PFKB_KINASES_1"/>
    <property type="match status" value="1"/>
</dbReference>
<name>A0A1G1VQN7_9BACT</name>
<keyword evidence="2" id="KW-0418">Kinase</keyword>
<proteinExistence type="predicted"/>
<feature type="domain" description="Carbohydrate kinase PfkB" evidence="3">
    <location>
        <begin position="12"/>
        <end position="278"/>
    </location>
</feature>
<dbReference type="InterPro" id="IPR011611">
    <property type="entry name" value="PfkB_dom"/>
</dbReference>
<dbReference type="InterPro" id="IPR002173">
    <property type="entry name" value="Carboh/pur_kinase_PfkB_CS"/>
</dbReference>
<dbReference type="Pfam" id="PF00294">
    <property type="entry name" value="PfkB"/>
    <property type="match status" value="1"/>
</dbReference>
<dbReference type="GO" id="GO:0016301">
    <property type="term" value="F:kinase activity"/>
    <property type="evidence" value="ECO:0007669"/>
    <property type="project" value="UniProtKB-KW"/>
</dbReference>
<dbReference type="InterPro" id="IPR029056">
    <property type="entry name" value="Ribokinase-like"/>
</dbReference>
<gene>
    <name evidence="4" type="ORF">A2784_00855</name>
</gene>
<dbReference type="STRING" id="1797589.A2784_00855"/>
<accession>A0A1G1VQN7</accession>
<dbReference type="PANTHER" id="PTHR10584">
    <property type="entry name" value="SUGAR KINASE"/>
    <property type="match status" value="1"/>
</dbReference>
<comment type="caution">
    <text evidence="4">The sequence shown here is derived from an EMBL/GenBank/DDBJ whole genome shotgun (WGS) entry which is preliminary data.</text>
</comment>
<sequence length="295" mass="32902">MNLPGNFGDYILPDKIHTLNVSFLVDTLRKEFGGTGGNIAYNLVLLGIEVELVAAIGSDGDEYISWLAKNKVAIDKVKKFGDVLTAAGFVITDRQDNQIWNFYGGAMREAHKLQITNSKFQKKPKLVIIAPNDPEAMIAYAKECQKNHWDYLFDPAFYIPTLGKKDLAMAVNRARIIIGNDYEMTLLARKISDFRSQMAGNQIQITTLGERGSVIRQGDEEWRIPAAKARKVVDPTGAGDAYRAGFVAGYLQGLALKVCGRMGAVCAIYTVERYGTQTHKFSQKEFKQRYAANFR</sequence>
<dbReference type="PROSITE" id="PS00584">
    <property type="entry name" value="PFKB_KINASES_2"/>
    <property type="match status" value="1"/>
</dbReference>
<evidence type="ECO:0000313" key="5">
    <source>
        <dbReference type="Proteomes" id="UP000177324"/>
    </source>
</evidence>
<organism evidence="4 5">
    <name type="scientific">Candidatus Chisholmbacteria bacterium RIFCSPHIGHO2_01_FULL_48_12</name>
    <dbReference type="NCBI Taxonomy" id="1797589"/>
    <lineage>
        <taxon>Bacteria</taxon>
        <taxon>Candidatus Chisholmiibacteriota</taxon>
    </lineage>
</organism>